<dbReference type="GO" id="GO:0070006">
    <property type="term" value="F:metalloaminopeptidase activity"/>
    <property type="evidence" value="ECO:0007669"/>
    <property type="project" value="TreeGrafter"/>
</dbReference>
<dbReference type="GO" id="GO:0042277">
    <property type="term" value="F:peptide binding"/>
    <property type="evidence" value="ECO:0007669"/>
    <property type="project" value="TreeGrafter"/>
</dbReference>
<dbReference type="SUPFAM" id="SSF63737">
    <property type="entry name" value="Leukotriene A4 hydrolase N-terminal domain"/>
    <property type="match status" value="1"/>
</dbReference>
<evidence type="ECO:0000256" key="5">
    <source>
        <dbReference type="ARBA" id="ARBA00015611"/>
    </source>
</evidence>
<evidence type="ECO:0000259" key="13">
    <source>
        <dbReference type="Pfam" id="PF17900"/>
    </source>
</evidence>
<dbReference type="InterPro" id="IPR014782">
    <property type="entry name" value="Peptidase_M1_dom"/>
</dbReference>
<dbReference type="InterPro" id="IPR027268">
    <property type="entry name" value="Peptidase_M4/M1_CTD_sf"/>
</dbReference>
<comment type="similarity">
    <text evidence="3">Belongs to the peptidase M1 family.</text>
</comment>
<dbReference type="InterPro" id="IPR001930">
    <property type="entry name" value="Peptidase_M1"/>
</dbReference>
<evidence type="ECO:0000256" key="8">
    <source>
        <dbReference type="ARBA" id="ARBA00022723"/>
    </source>
</evidence>
<organism evidence="14 15">
    <name type="scientific">Chitinophaga agrisoli</name>
    <dbReference type="NCBI Taxonomy" id="2607653"/>
    <lineage>
        <taxon>Bacteria</taxon>
        <taxon>Pseudomonadati</taxon>
        <taxon>Bacteroidota</taxon>
        <taxon>Chitinophagia</taxon>
        <taxon>Chitinophagales</taxon>
        <taxon>Chitinophagaceae</taxon>
        <taxon>Chitinophaga</taxon>
    </lineage>
</organism>
<keyword evidence="7" id="KW-0645">Protease</keyword>
<accession>A0A5B2VMV8</accession>
<evidence type="ECO:0000256" key="1">
    <source>
        <dbReference type="ARBA" id="ARBA00000098"/>
    </source>
</evidence>
<dbReference type="Gene3D" id="1.25.10.10">
    <property type="entry name" value="Leucine-rich Repeat Variant"/>
    <property type="match status" value="1"/>
</dbReference>
<dbReference type="GO" id="GO:0005615">
    <property type="term" value="C:extracellular space"/>
    <property type="evidence" value="ECO:0007669"/>
    <property type="project" value="TreeGrafter"/>
</dbReference>
<dbReference type="InterPro" id="IPR050344">
    <property type="entry name" value="Peptidase_M1_aminopeptidases"/>
</dbReference>
<evidence type="ECO:0000256" key="11">
    <source>
        <dbReference type="ARBA" id="ARBA00023049"/>
    </source>
</evidence>
<dbReference type="InterPro" id="IPR011989">
    <property type="entry name" value="ARM-like"/>
</dbReference>
<dbReference type="SUPFAM" id="SSF48371">
    <property type="entry name" value="ARM repeat"/>
    <property type="match status" value="1"/>
</dbReference>
<dbReference type="Pfam" id="PF01433">
    <property type="entry name" value="Peptidase_M1"/>
    <property type="match status" value="1"/>
</dbReference>
<gene>
    <name evidence="14" type="ORF">F0L74_27970</name>
</gene>
<evidence type="ECO:0000256" key="10">
    <source>
        <dbReference type="ARBA" id="ARBA00022833"/>
    </source>
</evidence>
<evidence type="ECO:0000313" key="14">
    <source>
        <dbReference type="EMBL" id="KAA2240018.1"/>
    </source>
</evidence>
<evidence type="ECO:0000256" key="2">
    <source>
        <dbReference type="ARBA" id="ARBA00001947"/>
    </source>
</evidence>
<evidence type="ECO:0000256" key="7">
    <source>
        <dbReference type="ARBA" id="ARBA00022670"/>
    </source>
</evidence>
<feature type="domain" description="Peptidase M1 membrane alanine aminopeptidase" evidence="12">
    <location>
        <begin position="270"/>
        <end position="477"/>
    </location>
</feature>
<dbReference type="Pfam" id="PF17900">
    <property type="entry name" value="Peptidase_M1_N"/>
    <property type="match status" value="1"/>
</dbReference>
<keyword evidence="15" id="KW-1185">Reference proteome</keyword>
<dbReference type="Gene3D" id="1.10.390.10">
    <property type="entry name" value="Neutral Protease Domain 2"/>
    <property type="match status" value="1"/>
</dbReference>
<keyword evidence="10" id="KW-0862">Zinc</keyword>
<keyword evidence="9" id="KW-0378">Hydrolase</keyword>
<comment type="catalytic activity">
    <reaction evidence="1">
        <text>Release of an N-terminal amino acid, Xaa-|-Yaa- from a peptide, amide or arylamide. Xaa is preferably Ala, but may be most amino acids including Pro (slow action). When a terminal hydrophobic residue is followed by a prolyl residue, the two may be released as an intact Xaa-Pro dipeptide.</text>
        <dbReference type="EC" id="3.4.11.2"/>
    </reaction>
</comment>
<dbReference type="GO" id="GO:0043171">
    <property type="term" value="P:peptide catabolic process"/>
    <property type="evidence" value="ECO:0007669"/>
    <property type="project" value="TreeGrafter"/>
</dbReference>
<dbReference type="GO" id="GO:0016285">
    <property type="term" value="F:alanyl aminopeptidase activity"/>
    <property type="evidence" value="ECO:0007669"/>
    <property type="project" value="UniProtKB-EC"/>
</dbReference>
<evidence type="ECO:0000256" key="6">
    <source>
        <dbReference type="ARBA" id="ARBA00022438"/>
    </source>
</evidence>
<evidence type="ECO:0000259" key="12">
    <source>
        <dbReference type="Pfam" id="PF01433"/>
    </source>
</evidence>
<dbReference type="Gene3D" id="2.60.40.1730">
    <property type="entry name" value="tricorn interacting facor f3 domain"/>
    <property type="match status" value="1"/>
</dbReference>
<sequence>MRKLSVNQSIITIAYILFLWLPAVAQQPVAYRASAPKLHDLVHTALEVRLDYAKQFLYGKAAITLQPHAYPMDSLQLDAKGMEIREVALLAAGKHTPLQYSYDSLQLHIKLNKTYQPGEKYQVYIAYTSRPNLFKSEGSAAISSAKGLYFINPDSANAGKPVQVWTQGETEANSVWFPTIDKPNQKTTTQISITAPAKYVTLSNGYLTAQHNNGDGTRTDTWKMDQPYAPYLVMMAVGNFYVHKEKWKGKEVSYYVEPVQAPYVKQLFGNTPEMMSFYSSLLGVDYPWNKYVQVVVRDFVSGAMENTTATVHGDFTYQNNRQLLDENIWEGNIAHELFHHWFGDYVTTESWANLTVNESFANYSETLWSEYKHGADGGDYTNYNAAQIYLTYSPEDEHKHLVRFDYDHAEDLMDRVTYQKGGRILHMLRNYLGKEVFNKGMHLYLTQNAYKTGEAQQVRLAMEEASGKDLNWFFDQWYYGSGHPYLDMQYAWDEASKTQTVYIQQTQTGKTFTLPFAIDIYVNGKKERHDVWMKTKADTFRFVLAAKPQLVNVDGDKILLAKKTDHKSLQEYVYQYFHAPLFLDRLEAIQQAAGAQQDGDARNMLVAACKDKFFRLRTAAMDSLNMQLPEVRSAALPVLLAIARNDSSTLAQAAALNAIGRTKDSAYLSLFREKINSRSYSVQAAALNGIAAIDMPMALQYAGQLEKDSKDLLSWAIAGIYGRSGDTSKLAFFSKQLDGMFINRKSRMIAGYLLLLSQTSNADLFKTHFDNALTHIRDYKQYKAQGRFVPLLQMVHDKKEAAHLPAQSAQAATAVKEMSN</sequence>
<evidence type="ECO:0000256" key="3">
    <source>
        <dbReference type="ARBA" id="ARBA00010136"/>
    </source>
</evidence>
<dbReference type="GO" id="GO:0005737">
    <property type="term" value="C:cytoplasm"/>
    <property type="evidence" value="ECO:0007669"/>
    <property type="project" value="TreeGrafter"/>
</dbReference>
<dbReference type="Pfam" id="PF13646">
    <property type="entry name" value="HEAT_2"/>
    <property type="match status" value="1"/>
</dbReference>
<protein>
    <recommendedName>
        <fullName evidence="5">Aminopeptidase N</fullName>
        <ecNumber evidence="4">3.4.11.2</ecNumber>
    </recommendedName>
</protein>
<keyword evidence="6" id="KW-0031">Aminopeptidase</keyword>
<keyword evidence="8" id="KW-0479">Metal-binding</keyword>
<dbReference type="EC" id="3.4.11.2" evidence="4"/>
<dbReference type="GO" id="GO:0008270">
    <property type="term" value="F:zinc ion binding"/>
    <property type="evidence" value="ECO:0007669"/>
    <property type="project" value="InterPro"/>
</dbReference>
<evidence type="ECO:0000313" key="15">
    <source>
        <dbReference type="Proteomes" id="UP000324611"/>
    </source>
</evidence>
<dbReference type="GO" id="GO:0006508">
    <property type="term" value="P:proteolysis"/>
    <property type="evidence" value="ECO:0007669"/>
    <property type="project" value="UniProtKB-KW"/>
</dbReference>
<comment type="cofactor">
    <cofactor evidence="2">
        <name>Zn(2+)</name>
        <dbReference type="ChEBI" id="CHEBI:29105"/>
    </cofactor>
</comment>
<dbReference type="PANTHER" id="PTHR11533:SF174">
    <property type="entry name" value="PUROMYCIN-SENSITIVE AMINOPEPTIDASE-RELATED"/>
    <property type="match status" value="1"/>
</dbReference>
<dbReference type="PRINTS" id="PR00756">
    <property type="entry name" value="ALADIPTASE"/>
</dbReference>
<dbReference type="CDD" id="cd09603">
    <property type="entry name" value="M1_APN_like"/>
    <property type="match status" value="1"/>
</dbReference>
<feature type="domain" description="Aminopeptidase N-like N-terminal" evidence="13">
    <location>
        <begin position="44"/>
        <end position="232"/>
    </location>
</feature>
<dbReference type="Proteomes" id="UP000324611">
    <property type="component" value="Unassembled WGS sequence"/>
</dbReference>
<dbReference type="GO" id="GO:0016020">
    <property type="term" value="C:membrane"/>
    <property type="evidence" value="ECO:0007669"/>
    <property type="project" value="TreeGrafter"/>
</dbReference>
<dbReference type="PANTHER" id="PTHR11533">
    <property type="entry name" value="PROTEASE M1 ZINC METALLOPROTEASE"/>
    <property type="match status" value="1"/>
</dbReference>
<dbReference type="InterPro" id="IPR042097">
    <property type="entry name" value="Aminopeptidase_N-like_N_sf"/>
</dbReference>
<dbReference type="AlphaFoldDB" id="A0A5B2VMV8"/>
<dbReference type="InterPro" id="IPR045357">
    <property type="entry name" value="Aminopeptidase_N-like_N"/>
</dbReference>
<proteinExistence type="inferred from homology"/>
<dbReference type="InterPro" id="IPR016024">
    <property type="entry name" value="ARM-type_fold"/>
</dbReference>
<evidence type="ECO:0000256" key="9">
    <source>
        <dbReference type="ARBA" id="ARBA00022801"/>
    </source>
</evidence>
<name>A0A5B2VMV8_9BACT</name>
<dbReference type="EMBL" id="VUOC01000004">
    <property type="protein sequence ID" value="KAA2240018.1"/>
    <property type="molecule type" value="Genomic_DNA"/>
</dbReference>
<dbReference type="RefSeq" id="WP_149841195.1">
    <property type="nucleotide sequence ID" value="NZ_VUOC01000004.1"/>
</dbReference>
<keyword evidence="11" id="KW-0482">Metalloprotease</keyword>
<comment type="caution">
    <text evidence="14">The sequence shown here is derived from an EMBL/GenBank/DDBJ whole genome shotgun (WGS) entry which is preliminary data.</text>
</comment>
<dbReference type="SUPFAM" id="SSF55486">
    <property type="entry name" value="Metalloproteases ('zincins'), catalytic domain"/>
    <property type="match status" value="1"/>
</dbReference>
<evidence type="ECO:0000256" key="4">
    <source>
        <dbReference type="ARBA" id="ARBA00012564"/>
    </source>
</evidence>
<reference evidence="14 15" key="2">
    <citation type="submission" date="2019-09" db="EMBL/GenBank/DDBJ databases">
        <authorList>
            <person name="Jin C."/>
        </authorList>
    </citation>
    <scope>NUCLEOTIDE SEQUENCE [LARGE SCALE GENOMIC DNA]</scope>
    <source>
        <strain evidence="14 15">BN140078</strain>
    </source>
</reference>
<reference evidence="14 15" key="1">
    <citation type="submission" date="2019-09" db="EMBL/GenBank/DDBJ databases">
        <title>Chitinophaga ginsengihumi sp. nov., isolated from soil of ginseng rhizosphere.</title>
        <authorList>
            <person name="Lee J."/>
        </authorList>
    </citation>
    <scope>NUCLEOTIDE SEQUENCE [LARGE SCALE GENOMIC DNA]</scope>
    <source>
        <strain evidence="14 15">BN140078</strain>
    </source>
</reference>